<keyword evidence="2" id="KW-0862">Zinc</keyword>
<feature type="domain" description="GATA-type" evidence="4">
    <location>
        <begin position="291"/>
        <end position="351"/>
    </location>
</feature>
<dbReference type="InterPro" id="IPR000679">
    <property type="entry name" value="Znf_GATA"/>
</dbReference>
<dbReference type="GeneID" id="111719157"/>
<name>A0A7N4NKU6_SARHA</name>
<dbReference type="Gene3D" id="3.30.50.10">
    <property type="entry name" value="Erythroid Transcription Factor GATA-1, subunit A"/>
    <property type="match status" value="1"/>
</dbReference>
<feature type="region of interest" description="Disordered" evidence="3">
    <location>
        <begin position="273"/>
        <end position="292"/>
    </location>
</feature>
<keyword evidence="2" id="KW-0479">Metal-binding</keyword>
<evidence type="ECO:0000313" key="5">
    <source>
        <dbReference type="Ensembl" id="ENSSHAP00000024535.1"/>
    </source>
</evidence>
<organism evidence="5 6">
    <name type="scientific">Sarcophilus harrisii</name>
    <name type="common">Tasmanian devil</name>
    <name type="synonym">Sarcophilus laniarius</name>
    <dbReference type="NCBI Taxonomy" id="9305"/>
    <lineage>
        <taxon>Eukaryota</taxon>
        <taxon>Metazoa</taxon>
        <taxon>Chordata</taxon>
        <taxon>Craniata</taxon>
        <taxon>Vertebrata</taxon>
        <taxon>Euteleostomi</taxon>
        <taxon>Mammalia</taxon>
        <taxon>Metatheria</taxon>
        <taxon>Dasyuromorphia</taxon>
        <taxon>Dasyuridae</taxon>
        <taxon>Sarcophilus</taxon>
    </lineage>
</organism>
<dbReference type="FunCoup" id="A0A7N4NKU6">
    <property type="interactions" value="169"/>
</dbReference>
<dbReference type="GO" id="GO:0006357">
    <property type="term" value="P:regulation of transcription by RNA polymerase II"/>
    <property type="evidence" value="ECO:0007669"/>
    <property type="project" value="TreeGrafter"/>
</dbReference>
<dbReference type="PANTHER" id="PTHR47341:SF1">
    <property type="entry name" value="GATA-TYPE ZINC FINGER PROTEIN 1"/>
    <property type="match status" value="1"/>
</dbReference>
<keyword evidence="6" id="KW-1185">Reference proteome</keyword>
<reference evidence="5 6" key="1">
    <citation type="journal article" date="2011" name="Proc. Natl. Acad. Sci. U.S.A.">
        <title>Genetic diversity and population structure of the endangered marsupial Sarcophilus harrisii (Tasmanian devil).</title>
        <authorList>
            <person name="Miller W."/>
            <person name="Hayes V.M."/>
            <person name="Ratan A."/>
            <person name="Petersen D.C."/>
            <person name="Wittekindt N.E."/>
            <person name="Miller J."/>
            <person name="Walenz B."/>
            <person name="Knight J."/>
            <person name="Qi J."/>
            <person name="Zhao F."/>
            <person name="Wang Q."/>
            <person name="Bedoya-Reina O.C."/>
            <person name="Katiyar N."/>
            <person name="Tomsho L.P."/>
            <person name="Kasson L.M."/>
            <person name="Hardie R.A."/>
            <person name="Woodbridge P."/>
            <person name="Tindall E.A."/>
            <person name="Bertelsen M.F."/>
            <person name="Dixon D."/>
            <person name="Pyecroft S."/>
            <person name="Helgen K.M."/>
            <person name="Lesk A.M."/>
            <person name="Pringle T.H."/>
            <person name="Patterson N."/>
            <person name="Zhang Y."/>
            <person name="Kreiss A."/>
            <person name="Woods G.M."/>
            <person name="Jones M.E."/>
            <person name="Schuster S.C."/>
        </authorList>
    </citation>
    <scope>NUCLEOTIDE SEQUENCE [LARGE SCALE GENOMIC DNA]</scope>
</reference>
<reference evidence="5" key="2">
    <citation type="submission" date="2025-08" db="UniProtKB">
        <authorList>
            <consortium name="Ensembl"/>
        </authorList>
    </citation>
    <scope>IDENTIFICATION</scope>
</reference>
<dbReference type="PANTHER" id="PTHR47341">
    <property type="entry name" value="GATA-TYPE ZINC FINGER PROTEIN 1"/>
    <property type="match status" value="1"/>
</dbReference>
<protein>
    <submittedName>
        <fullName evidence="5">Zinc finger GATA like protein 1</fullName>
    </submittedName>
</protein>
<dbReference type="OrthoDB" id="2162994at2759"/>
<proteinExistence type="predicted"/>
<feature type="compositionally biased region" description="Low complexity" evidence="3">
    <location>
        <begin position="29"/>
        <end position="38"/>
    </location>
</feature>
<evidence type="ECO:0000256" key="1">
    <source>
        <dbReference type="ARBA" id="ARBA00023242"/>
    </source>
</evidence>
<reference evidence="5" key="3">
    <citation type="submission" date="2025-09" db="UniProtKB">
        <authorList>
            <consortium name="Ensembl"/>
        </authorList>
    </citation>
    <scope>IDENTIFICATION</scope>
</reference>
<dbReference type="Ensembl" id="ENSSHAT00000038964.1">
    <property type="protein sequence ID" value="ENSSHAP00000024535.1"/>
    <property type="gene ID" value="ENSSHAG00000028563.1"/>
</dbReference>
<dbReference type="KEGG" id="shr:111719157"/>
<dbReference type="CTD" id="100125288"/>
<dbReference type="GO" id="GO:0008270">
    <property type="term" value="F:zinc ion binding"/>
    <property type="evidence" value="ECO:0007669"/>
    <property type="project" value="UniProtKB-KW"/>
</dbReference>
<evidence type="ECO:0000256" key="3">
    <source>
        <dbReference type="SAM" id="MobiDB-lite"/>
    </source>
</evidence>
<evidence type="ECO:0000256" key="2">
    <source>
        <dbReference type="PROSITE-ProRule" id="PRU00094"/>
    </source>
</evidence>
<dbReference type="GO" id="GO:0043565">
    <property type="term" value="F:sequence-specific DNA binding"/>
    <property type="evidence" value="ECO:0007669"/>
    <property type="project" value="InterPro"/>
</dbReference>
<feature type="region of interest" description="Disordered" evidence="3">
    <location>
        <begin position="1"/>
        <end position="66"/>
    </location>
</feature>
<feature type="region of interest" description="Disordered" evidence="3">
    <location>
        <begin position="364"/>
        <end position="425"/>
    </location>
</feature>
<dbReference type="Pfam" id="PF00320">
    <property type="entry name" value="GATA"/>
    <property type="match status" value="1"/>
</dbReference>
<feature type="compositionally biased region" description="Basic and acidic residues" evidence="3">
    <location>
        <begin position="381"/>
        <end position="394"/>
    </location>
</feature>
<dbReference type="GO" id="GO:0048599">
    <property type="term" value="P:oocyte development"/>
    <property type="evidence" value="ECO:0007669"/>
    <property type="project" value="TreeGrafter"/>
</dbReference>
<dbReference type="PROSITE" id="PS50114">
    <property type="entry name" value="GATA_ZN_FINGER_2"/>
    <property type="match status" value="1"/>
</dbReference>
<evidence type="ECO:0000313" key="6">
    <source>
        <dbReference type="Proteomes" id="UP000007648"/>
    </source>
</evidence>
<evidence type="ECO:0000259" key="4">
    <source>
        <dbReference type="PROSITE" id="PS50114"/>
    </source>
</evidence>
<dbReference type="Proteomes" id="UP000007648">
    <property type="component" value="Unassembled WGS sequence"/>
</dbReference>
<dbReference type="CDD" id="cd00202">
    <property type="entry name" value="ZnF_GATA"/>
    <property type="match status" value="1"/>
</dbReference>
<accession>A0A7N4NKU6</accession>
<dbReference type="AlphaFoldDB" id="A0A7N4NKU6"/>
<feature type="compositionally biased region" description="Low complexity" evidence="3">
    <location>
        <begin position="46"/>
        <end position="56"/>
    </location>
</feature>
<keyword evidence="1" id="KW-0539">Nucleus</keyword>
<dbReference type="SMART" id="SM00401">
    <property type="entry name" value="ZnF_GATA"/>
    <property type="match status" value="1"/>
</dbReference>
<gene>
    <name evidence="5" type="primary">ZGLP1</name>
</gene>
<dbReference type="InterPro" id="IPR053116">
    <property type="entry name" value="GATA-type_Znf_Regulator"/>
</dbReference>
<dbReference type="InParanoid" id="A0A7N4NKU6"/>
<dbReference type="GeneTree" id="ENSGT00470000042444"/>
<sequence>MVEERRQGPEAGGPALPGWGGAFAVTTPSSAAASSPRAEGGGGSRGQNSQRSGVGSPALAMEGEPTPDFSVLRDLLAPPCLEPELQGVLALPRSSCAGSLILRRENKGPAESRTPWLALPAAVTGLRFLQETAELLPQAPVPEAPRAEPWLEPPLPPRTLAPVPVPGGPRAWDAADSLALISLQCHRLSPPRTRKQVGLGVGLGRGPGLQALAGRTLRKQPHPQRGAEGQEPGFQGVVLRMHLKPAQEGHQLLITAQFSSACGSRSWGASASPAEALPNPVGASTSNHQDSPGSRCCASCRTQRTPLWRDAEDGTPLCNACGIRYKKYGIRCPACWTVPRKSICPLGHCTRCGAWLCTPQGPLGKGTEGHDSGVRPRVPRLHGEKEKSFPRDLAVRTGEGAGIPTGLERSPDEMWIPVPVGRPEP</sequence>
<dbReference type="RefSeq" id="XP_023352343.2">
    <property type="nucleotide sequence ID" value="XM_023496575.2"/>
</dbReference>
<dbReference type="SUPFAM" id="SSF57716">
    <property type="entry name" value="Glucocorticoid receptor-like (DNA-binding domain)"/>
    <property type="match status" value="1"/>
</dbReference>
<keyword evidence="2" id="KW-0863">Zinc-finger</keyword>
<dbReference type="GO" id="GO:0007283">
    <property type="term" value="P:spermatogenesis"/>
    <property type="evidence" value="ECO:0007669"/>
    <property type="project" value="TreeGrafter"/>
</dbReference>
<feature type="compositionally biased region" description="Polar residues" evidence="3">
    <location>
        <begin position="282"/>
        <end position="292"/>
    </location>
</feature>
<dbReference type="GO" id="GO:0005634">
    <property type="term" value="C:nucleus"/>
    <property type="evidence" value="ECO:0007669"/>
    <property type="project" value="TreeGrafter"/>
</dbReference>
<dbReference type="InterPro" id="IPR013088">
    <property type="entry name" value="Znf_NHR/GATA"/>
</dbReference>